<evidence type="ECO:0000313" key="2">
    <source>
        <dbReference type="EMBL" id="MBA4640273.1"/>
    </source>
</evidence>
<accession>A0A7C8ZES8</accession>
<reference evidence="2" key="1">
    <citation type="journal article" date="2013" name="J. Plant Res.">
        <title>Effect of fungi and light on seed germination of three Opuntia species from semiarid lands of central Mexico.</title>
        <authorList>
            <person name="Delgado-Sanchez P."/>
            <person name="Jimenez-Bremont J.F."/>
            <person name="Guerrero-Gonzalez Mde L."/>
            <person name="Flores J."/>
        </authorList>
    </citation>
    <scope>NUCLEOTIDE SEQUENCE</scope>
    <source>
        <tissue evidence="2">Cladode</tissue>
    </source>
</reference>
<dbReference type="AlphaFoldDB" id="A0A7C8ZES8"/>
<feature type="compositionally biased region" description="Polar residues" evidence="1">
    <location>
        <begin position="206"/>
        <end position="215"/>
    </location>
</feature>
<feature type="region of interest" description="Disordered" evidence="1">
    <location>
        <begin position="193"/>
        <end position="215"/>
    </location>
</feature>
<dbReference type="EMBL" id="GISG01118412">
    <property type="protein sequence ID" value="MBA4640273.1"/>
    <property type="molecule type" value="Transcribed_RNA"/>
</dbReference>
<proteinExistence type="predicted"/>
<evidence type="ECO:0000256" key="1">
    <source>
        <dbReference type="SAM" id="MobiDB-lite"/>
    </source>
</evidence>
<sequence length="215" mass="23121">MKGPLAIELLKRMTFSENTLDASNDETKTAQSGAKGMTAFTAAGNVLCEKEPRRTGATTTCKVLIESLTGSIGTYVPARYKVRRGVRTTAARVLHIVIKMDKGTSPRAINVTTLEAVPPGQAASNIKPTDKTGGSANNLLMTTPSDGMIVYWATHPASIERGRCLNKFSKSLSSSVRPIANMINPREKLYEDGPLFTNHEKDEGLTQATIPPTVT</sequence>
<name>A0A7C8ZES8_OPUST</name>
<organism evidence="2">
    <name type="scientific">Opuntia streptacantha</name>
    <name type="common">Prickly pear cactus</name>
    <name type="synonym">Opuntia cardona</name>
    <dbReference type="NCBI Taxonomy" id="393608"/>
    <lineage>
        <taxon>Eukaryota</taxon>
        <taxon>Viridiplantae</taxon>
        <taxon>Streptophyta</taxon>
        <taxon>Embryophyta</taxon>
        <taxon>Tracheophyta</taxon>
        <taxon>Spermatophyta</taxon>
        <taxon>Magnoliopsida</taxon>
        <taxon>eudicotyledons</taxon>
        <taxon>Gunneridae</taxon>
        <taxon>Pentapetalae</taxon>
        <taxon>Caryophyllales</taxon>
        <taxon>Cactineae</taxon>
        <taxon>Cactaceae</taxon>
        <taxon>Opuntioideae</taxon>
        <taxon>Opuntia</taxon>
    </lineage>
</organism>
<protein>
    <submittedName>
        <fullName evidence="2">Uncharacterized protein</fullName>
    </submittedName>
</protein>
<reference evidence="2" key="2">
    <citation type="submission" date="2020-07" db="EMBL/GenBank/DDBJ databases">
        <authorList>
            <person name="Vera ALvarez R."/>
            <person name="Arias-Moreno D.M."/>
            <person name="Jimenez-Jacinto V."/>
            <person name="Jimenez-Bremont J.F."/>
            <person name="Swaminathan K."/>
            <person name="Moose S.P."/>
            <person name="Guerrero-Gonzalez M.L."/>
            <person name="Marino-Ramirez L."/>
            <person name="Landsman D."/>
            <person name="Rodriguez-Kessler M."/>
            <person name="Delgado-Sanchez P."/>
        </authorList>
    </citation>
    <scope>NUCLEOTIDE SEQUENCE</scope>
    <source>
        <tissue evidence="2">Cladode</tissue>
    </source>
</reference>